<dbReference type="GO" id="GO:0006334">
    <property type="term" value="P:nucleosome assembly"/>
    <property type="evidence" value="ECO:0007669"/>
    <property type="project" value="TreeGrafter"/>
</dbReference>
<evidence type="ECO:0000256" key="1">
    <source>
        <dbReference type="ARBA" id="ARBA00004123"/>
    </source>
</evidence>
<evidence type="ECO:0000256" key="3">
    <source>
        <dbReference type="ARBA" id="ARBA00023204"/>
    </source>
</evidence>
<dbReference type="InterPro" id="IPR048800">
    <property type="entry name" value="Cac1-like_C"/>
</dbReference>
<dbReference type="OrthoDB" id="440676at2759"/>
<proteinExistence type="predicted"/>
<feature type="domain" description="Chromatin assembly factor 1 subunit Cac1-like C-terminal" evidence="7">
    <location>
        <begin position="224"/>
        <end position="273"/>
    </location>
</feature>
<comment type="caution">
    <text evidence="8">The sequence shown here is derived from an EMBL/GenBank/DDBJ whole genome shotgun (WGS) entry which is preliminary data.</text>
</comment>
<evidence type="ECO:0000256" key="2">
    <source>
        <dbReference type="ARBA" id="ARBA00022763"/>
    </source>
</evidence>
<dbReference type="Proteomes" id="UP000785679">
    <property type="component" value="Unassembled WGS sequence"/>
</dbReference>
<protein>
    <submittedName>
        <fullName evidence="8">Uncharacterized protein</fullName>
    </submittedName>
</protein>
<feature type="compositionally biased region" description="Acidic residues" evidence="5">
    <location>
        <begin position="61"/>
        <end position="75"/>
    </location>
</feature>
<feature type="region of interest" description="Disordered" evidence="5">
    <location>
        <begin position="330"/>
        <end position="352"/>
    </location>
</feature>
<dbReference type="GO" id="GO:0005634">
    <property type="term" value="C:nucleus"/>
    <property type="evidence" value="ECO:0007669"/>
    <property type="project" value="UniProtKB-SubCell"/>
</dbReference>
<name>A0A8J8NAH2_HALGN</name>
<evidence type="ECO:0000256" key="4">
    <source>
        <dbReference type="ARBA" id="ARBA00023242"/>
    </source>
</evidence>
<dbReference type="EMBL" id="RRYP01029914">
    <property type="protein sequence ID" value="TNV71356.1"/>
    <property type="molecule type" value="Genomic_DNA"/>
</dbReference>
<evidence type="ECO:0000313" key="9">
    <source>
        <dbReference type="Proteomes" id="UP000785679"/>
    </source>
</evidence>
<feature type="domain" description="Chromatin assembly factor 1 subunit A dimerization" evidence="6">
    <location>
        <begin position="31"/>
        <end position="87"/>
    </location>
</feature>
<dbReference type="GO" id="GO:0033186">
    <property type="term" value="C:CAF-1 complex"/>
    <property type="evidence" value="ECO:0007669"/>
    <property type="project" value="TreeGrafter"/>
</dbReference>
<comment type="subcellular location">
    <subcellularLocation>
        <location evidence="1">Nucleus</location>
    </subcellularLocation>
</comment>
<evidence type="ECO:0000256" key="5">
    <source>
        <dbReference type="SAM" id="MobiDB-lite"/>
    </source>
</evidence>
<accession>A0A8J8NAH2</accession>
<keyword evidence="2" id="KW-0227">DNA damage</keyword>
<dbReference type="InterPro" id="IPR022043">
    <property type="entry name" value="CAF1A_DD"/>
</dbReference>
<dbReference type="PANTHER" id="PTHR15272">
    <property type="entry name" value="CHROMATIN ASSEMBLY FACTOR 1 SUBUNIT A CAF-1 SUBUNIT A"/>
    <property type="match status" value="1"/>
</dbReference>
<dbReference type="GO" id="GO:0006281">
    <property type="term" value="P:DNA repair"/>
    <property type="evidence" value="ECO:0007669"/>
    <property type="project" value="UniProtKB-KW"/>
</dbReference>
<keyword evidence="4" id="KW-0539">Nucleus</keyword>
<evidence type="ECO:0000259" key="6">
    <source>
        <dbReference type="Pfam" id="PF12253"/>
    </source>
</evidence>
<evidence type="ECO:0000313" key="8">
    <source>
        <dbReference type="EMBL" id="TNV71356.1"/>
    </source>
</evidence>
<feature type="region of interest" description="Disordered" evidence="5">
    <location>
        <begin position="61"/>
        <end position="104"/>
    </location>
</feature>
<sequence>MRMYKSLDNEFRAKFAKDRKKSIIIDDSMMKYLGFFEKRSMLLNPRNPIRKDETVIDYEMDSEEEWNEQNGEDVAGDNKKDDEEDDEVDKLLREDGQNEEEEGFIVPDDYLSACELNLSQSQRSSLVQAELAEKRKVLAKRYNRNNIQGQMQHYVFELSSILPRGGQSPVSSNGGLYNYFEEFRAVAFPKDRLFPIRLKPIEQNEEEKQGAGKGPNGNPITSKLVELIKIMHGSFESKQKILEDFNQRYPDCSKKSIEAKMRDLFEKDKKDADPRQRWYATESTLIEFNLADSEELKSLFEQRLREVLEDVNKAQEEVQKQKEEQLKLKEEKREQERLAREAEKQEREKIKELERLEKERQKELERELKERAKEAERQEKERAKEAERLAKEQERIAKELEILQADEC</sequence>
<reference evidence="8" key="1">
    <citation type="submission" date="2019-06" db="EMBL/GenBank/DDBJ databases">
        <authorList>
            <person name="Zheng W."/>
        </authorList>
    </citation>
    <scope>NUCLEOTIDE SEQUENCE</scope>
    <source>
        <strain evidence="8">QDHG01</strain>
    </source>
</reference>
<evidence type="ECO:0000259" key="7">
    <source>
        <dbReference type="Pfam" id="PF21796"/>
    </source>
</evidence>
<feature type="region of interest" description="Disordered" evidence="5">
    <location>
        <begin position="367"/>
        <end position="389"/>
    </location>
</feature>
<dbReference type="Pfam" id="PF12253">
    <property type="entry name" value="CAF1A_dimeriz"/>
    <property type="match status" value="1"/>
</dbReference>
<dbReference type="PANTHER" id="PTHR15272:SF0">
    <property type="entry name" value="CHROMATIN ASSEMBLY FACTOR 1 SUBUNIT A"/>
    <property type="match status" value="1"/>
</dbReference>
<gene>
    <name evidence="8" type="ORF">FGO68_gene12226</name>
</gene>
<keyword evidence="3" id="KW-0234">DNA repair</keyword>
<keyword evidence="9" id="KW-1185">Reference proteome</keyword>
<organism evidence="8 9">
    <name type="scientific">Halteria grandinella</name>
    <dbReference type="NCBI Taxonomy" id="5974"/>
    <lineage>
        <taxon>Eukaryota</taxon>
        <taxon>Sar</taxon>
        <taxon>Alveolata</taxon>
        <taxon>Ciliophora</taxon>
        <taxon>Intramacronucleata</taxon>
        <taxon>Spirotrichea</taxon>
        <taxon>Stichotrichia</taxon>
        <taxon>Sporadotrichida</taxon>
        <taxon>Halteriidae</taxon>
        <taxon>Halteria</taxon>
    </lineage>
</organism>
<dbReference type="AlphaFoldDB" id="A0A8J8NAH2"/>
<dbReference type="Pfam" id="PF21796">
    <property type="entry name" value="Cac1_C"/>
    <property type="match status" value="1"/>
</dbReference>